<name>D6XTF0_BACIE</name>
<dbReference type="HOGENOM" id="CLU_3004477_0_0_9"/>
<dbReference type="EMBL" id="CP001791">
    <property type="protein sequence ID" value="ADH99086.1"/>
    <property type="molecule type" value="Genomic_DNA"/>
</dbReference>
<dbReference type="RefSeq" id="WP_013172510.1">
    <property type="nucleotide sequence ID" value="NC_014219.1"/>
</dbReference>
<protein>
    <submittedName>
        <fullName evidence="1">Uncharacterized protein</fullName>
    </submittedName>
</protein>
<dbReference type="OrthoDB" id="9925402at2"/>
<proteinExistence type="predicted"/>
<dbReference type="Proteomes" id="UP000000271">
    <property type="component" value="Chromosome"/>
</dbReference>
<dbReference type="KEGG" id="bse:Bsel_1575"/>
<evidence type="ECO:0000313" key="2">
    <source>
        <dbReference type="Proteomes" id="UP000000271"/>
    </source>
</evidence>
<keyword evidence="2" id="KW-1185">Reference proteome</keyword>
<reference evidence="1" key="1">
    <citation type="submission" date="2009-10" db="EMBL/GenBank/DDBJ databases">
        <title>Complete sequence of Bacillus selenitireducens MLS10.</title>
        <authorList>
            <consortium name="US DOE Joint Genome Institute"/>
            <person name="Lucas S."/>
            <person name="Copeland A."/>
            <person name="Lapidus A."/>
            <person name="Glavina del Rio T."/>
            <person name="Dalin E."/>
            <person name="Tice H."/>
            <person name="Bruce D."/>
            <person name="Goodwin L."/>
            <person name="Pitluck S."/>
            <person name="Sims D."/>
            <person name="Brettin T."/>
            <person name="Detter J.C."/>
            <person name="Han C."/>
            <person name="Larimer F."/>
            <person name="Land M."/>
            <person name="Hauser L."/>
            <person name="Kyrpides N."/>
            <person name="Ovchinnikova G."/>
            <person name="Stolz J."/>
        </authorList>
    </citation>
    <scope>NUCLEOTIDE SEQUENCE [LARGE SCALE GENOMIC DNA]</scope>
    <source>
        <strain evidence="1">MLS10</strain>
    </source>
</reference>
<organism evidence="1 2">
    <name type="scientific">Bacillus selenitireducens (strain ATCC 700615 / DSM 15326 / MLS10)</name>
    <dbReference type="NCBI Taxonomy" id="439292"/>
    <lineage>
        <taxon>Bacteria</taxon>
        <taxon>Bacillati</taxon>
        <taxon>Bacillota</taxon>
        <taxon>Bacilli</taxon>
        <taxon>Bacillales</taxon>
        <taxon>Bacillaceae</taxon>
        <taxon>Salisediminibacterium</taxon>
    </lineage>
</organism>
<dbReference type="AlphaFoldDB" id="D6XTF0"/>
<evidence type="ECO:0000313" key="1">
    <source>
        <dbReference type="EMBL" id="ADH99086.1"/>
    </source>
</evidence>
<accession>D6XTF0</accession>
<sequence length="56" mass="6780">MDEMMKLYMIEQIRNNLASDGVRIDRDDEKKMKEFLDRDMSIDELIDYFKSKDGDQ</sequence>
<gene>
    <name evidence="1" type="ordered locus">Bsel_1575</name>
</gene>